<dbReference type="InterPro" id="IPR007219">
    <property type="entry name" value="XnlR_reg_dom"/>
</dbReference>
<dbReference type="InterPro" id="IPR051127">
    <property type="entry name" value="Fungal_SecMet_Regulators"/>
</dbReference>
<dbReference type="HOGENOM" id="CLU_008828_1_0_1"/>
<keyword evidence="2" id="KW-0804">Transcription</keyword>
<dbReference type="OrthoDB" id="39175at2759"/>
<dbReference type="EMBL" id="DS995901">
    <property type="protein sequence ID" value="EEA24030.1"/>
    <property type="molecule type" value="Genomic_DNA"/>
</dbReference>
<dbReference type="GO" id="GO:0006351">
    <property type="term" value="P:DNA-templated transcription"/>
    <property type="evidence" value="ECO:0007669"/>
    <property type="project" value="InterPro"/>
</dbReference>
<dbReference type="GO" id="GO:0000978">
    <property type="term" value="F:RNA polymerase II cis-regulatory region sequence-specific DNA binding"/>
    <property type="evidence" value="ECO:0007669"/>
    <property type="project" value="TreeGrafter"/>
</dbReference>
<accession>B6QEU3</accession>
<organism evidence="6 7">
    <name type="scientific">Talaromyces marneffei (strain ATCC 18224 / CBS 334.59 / QM 7333)</name>
    <name type="common">Penicillium marneffei</name>
    <dbReference type="NCBI Taxonomy" id="441960"/>
    <lineage>
        <taxon>Eukaryota</taxon>
        <taxon>Fungi</taxon>
        <taxon>Dikarya</taxon>
        <taxon>Ascomycota</taxon>
        <taxon>Pezizomycotina</taxon>
        <taxon>Eurotiomycetes</taxon>
        <taxon>Eurotiomycetidae</taxon>
        <taxon>Eurotiales</taxon>
        <taxon>Trichocomaceae</taxon>
        <taxon>Talaromyces</taxon>
        <taxon>Talaromyces sect. Talaromyces</taxon>
    </lineage>
</organism>
<evidence type="ECO:0000256" key="3">
    <source>
        <dbReference type="ARBA" id="ARBA00023242"/>
    </source>
</evidence>
<evidence type="ECO:0000256" key="4">
    <source>
        <dbReference type="SAM" id="MobiDB-lite"/>
    </source>
</evidence>
<dbReference type="PhylomeDB" id="B6QEU3"/>
<dbReference type="SMART" id="SM00906">
    <property type="entry name" value="Fungal_trans"/>
    <property type="match status" value="1"/>
</dbReference>
<dbReference type="PANTHER" id="PTHR47424">
    <property type="entry name" value="REGULATORY PROTEIN GAL4"/>
    <property type="match status" value="1"/>
</dbReference>
<dbReference type="GO" id="GO:0008270">
    <property type="term" value="F:zinc ion binding"/>
    <property type="evidence" value="ECO:0007669"/>
    <property type="project" value="InterPro"/>
</dbReference>
<dbReference type="GO" id="GO:0005634">
    <property type="term" value="C:nucleus"/>
    <property type="evidence" value="ECO:0007669"/>
    <property type="project" value="TreeGrafter"/>
</dbReference>
<feature type="region of interest" description="Disordered" evidence="4">
    <location>
        <begin position="31"/>
        <end position="58"/>
    </location>
</feature>
<dbReference type="Pfam" id="PF04082">
    <property type="entry name" value="Fungal_trans"/>
    <property type="match status" value="1"/>
</dbReference>
<reference evidence="7" key="1">
    <citation type="journal article" date="2015" name="Genome Announc.">
        <title>Genome sequence of the AIDS-associated pathogen Penicillium marneffei (ATCC18224) and its near taxonomic relative Talaromyces stipitatus (ATCC10500).</title>
        <authorList>
            <person name="Nierman W.C."/>
            <person name="Fedorova-Abrams N.D."/>
            <person name="Andrianopoulos A."/>
        </authorList>
    </citation>
    <scope>NUCLEOTIDE SEQUENCE [LARGE SCALE GENOMIC DNA]</scope>
    <source>
        <strain evidence="7">ATCC 18224 / CBS 334.59 / QM 7333</strain>
    </source>
</reference>
<sequence length="587" mass="66106">MAAVEEQLSILMKHMKQLANNVQDIRNTQRTQGHEGNAAQHPLPVRSSPRGDGPTQPQFIGPTSFDYNFNMARNTLQQMGIQSEDLNSQAMSLTSPFPSRAQSLEPTRTPLNAVQEIQHALEVYREELHPVCPYLDLDEIRKQVPFLLSKPEKELSKISDRHRKMLGILKMILASVSVLEARGKTTFASICTILRHSEVSIPDLQILTLTSIYYFHCDEPVLAWRRIGNAARAAIEIGLHRRETLEKKFLDVNMQTQALKIFWCIYVLDHRWGFGIGIPFVLHDEDIDPALPTRHCEPYLRCMISYGQICSKVWKTVAGFTNINSISKDTLIYPRLGDAAQNQPRILQMLRTFLCIRANHMRIYVHRHHILSPHNIAQNSSAARLVIDIAKDTIHVLVHLRETSTLYETQQVPFNYFLVSAFSAIFLGVCNAPERFSQTCRTEFYSALELLYTLSARSSITRRLWKGIKGLRQIAPRLGLSPTKLPEATTLPVSIDNSIYNNVHQTASPFPPYRQRTATTSSYISDEQCIATGTLAPTTGFSQSILTSPEDCPQTSSSSSTQCPRLTSPVITETISTLTDPLSLPAL</sequence>
<evidence type="ECO:0000256" key="2">
    <source>
        <dbReference type="ARBA" id="ARBA00023163"/>
    </source>
</evidence>
<gene>
    <name evidence="6" type="ORF">PMAA_080480</name>
</gene>
<keyword evidence="7" id="KW-1185">Reference proteome</keyword>
<dbReference type="STRING" id="441960.B6QEU3"/>
<dbReference type="GO" id="GO:0000981">
    <property type="term" value="F:DNA-binding transcription factor activity, RNA polymerase II-specific"/>
    <property type="evidence" value="ECO:0007669"/>
    <property type="project" value="TreeGrafter"/>
</dbReference>
<dbReference type="Proteomes" id="UP000001294">
    <property type="component" value="Unassembled WGS sequence"/>
</dbReference>
<evidence type="ECO:0000313" key="7">
    <source>
        <dbReference type="Proteomes" id="UP000001294"/>
    </source>
</evidence>
<name>B6QEU3_TALMQ</name>
<evidence type="ECO:0000259" key="5">
    <source>
        <dbReference type="SMART" id="SM00906"/>
    </source>
</evidence>
<keyword evidence="1" id="KW-0805">Transcription regulation</keyword>
<evidence type="ECO:0000313" key="6">
    <source>
        <dbReference type="EMBL" id="EEA24030.1"/>
    </source>
</evidence>
<dbReference type="PANTHER" id="PTHR47424:SF5">
    <property type="entry name" value="ZN(II)2CYS6 TRANSCRIPTION FACTOR (EUROFUNG)"/>
    <property type="match status" value="1"/>
</dbReference>
<feature type="compositionally biased region" description="Low complexity" evidence="4">
    <location>
        <begin position="552"/>
        <end position="564"/>
    </location>
</feature>
<protein>
    <recommendedName>
        <fullName evidence="5">Xylanolytic transcriptional activator regulatory domain-containing protein</fullName>
    </recommendedName>
</protein>
<feature type="domain" description="Xylanolytic transcriptional activator regulatory" evidence="5">
    <location>
        <begin position="223"/>
        <end position="298"/>
    </location>
</feature>
<dbReference type="AlphaFoldDB" id="B6QEU3"/>
<feature type="region of interest" description="Disordered" evidence="4">
    <location>
        <begin position="542"/>
        <end position="566"/>
    </location>
</feature>
<dbReference type="GO" id="GO:0000435">
    <property type="term" value="P:positive regulation of transcription from RNA polymerase II promoter by galactose"/>
    <property type="evidence" value="ECO:0007669"/>
    <property type="project" value="TreeGrafter"/>
</dbReference>
<keyword evidence="3" id="KW-0539">Nucleus</keyword>
<dbReference type="VEuPathDB" id="FungiDB:PMAA_080480"/>
<proteinExistence type="predicted"/>
<dbReference type="CDD" id="cd12148">
    <property type="entry name" value="fungal_TF_MHR"/>
    <property type="match status" value="1"/>
</dbReference>
<evidence type="ECO:0000256" key="1">
    <source>
        <dbReference type="ARBA" id="ARBA00023015"/>
    </source>
</evidence>